<dbReference type="Proteomes" id="UP000237271">
    <property type="component" value="Unassembled WGS sequence"/>
</dbReference>
<evidence type="ECO:0000259" key="1">
    <source>
        <dbReference type="PROSITE" id="PS50878"/>
    </source>
</evidence>
<dbReference type="PROSITE" id="PS50878">
    <property type="entry name" value="RT_POL"/>
    <property type="match status" value="1"/>
</dbReference>
<protein>
    <submittedName>
        <fullName evidence="2">Retrotransposon nucleocapsid protein</fullName>
    </submittedName>
</protein>
<dbReference type="PANTHER" id="PTHR33064">
    <property type="entry name" value="POL PROTEIN"/>
    <property type="match status" value="1"/>
</dbReference>
<dbReference type="InterPro" id="IPR043502">
    <property type="entry name" value="DNA/RNA_pol_sf"/>
</dbReference>
<sequence>MGISTAPDEYQACMKKIFGDLEFNVVYLDDILVFSKDEKERLEHLRIVFERLARYDVTLNGNKYHKIRDEVDYLRYTLSAEDIKPQAKKIQAIHQIAVPQIRKEL</sequence>
<dbReference type="InterPro" id="IPR043128">
    <property type="entry name" value="Rev_trsase/Diguanyl_cyclase"/>
</dbReference>
<reference evidence="2 3" key="1">
    <citation type="journal article" date="2017" name="Genome Biol. Evol.">
        <title>Phytophthora megakarya and P. palmivora, closely related causal agents of cacao black pod rot, underwent increases in genome sizes and gene numbers by different mechanisms.</title>
        <authorList>
            <person name="Ali S.S."/>
            <person name="Shao J."/>
            <person name="Lary D.J."/>
            <person name="Kronmiller B."/>
            <person name="Shen D."/>
            <person name="Strem M.D."/>
            <person name="Amoako-Attah I."/>
            <person name="Akrofi A.Y."/>
            <person name="Begoude B.A."/>
            <person name="Ten Hoopen G.M."/>
            <person name="Coulibaly K."/>
            <person name="Kebe B.I."/>
            <person name="Melnick R.L."/>
            <person name="Guiltinan M.J."/>
            <person name="Tyler B.M."/>
            <person name="Meinhardt L.W."/>
            <person name="Bailey B.A."/>
        </authorList>
    </citation>
    <scope>NUCLEOTIDE SEQUENCE [LARGE SCALE GENOMIC DNA]</scope>
    <source>
        <strain evidence="3">sbr112.9</strain>
    </source>
</reference>
<accession>A0A2P4YMY9</accession>
<gene>
    <name evidence="2" type="ORF">PHPALM_3205</name>
</gene>
<dbReference type="InterPro" id="IPR000477">
    <property type="entry name" value="RT_dom"/>
</dbReference>
<dbReference type="PANTHER" id="PTHR33064:SF37">
    <property type="entry name" value="RIBONUCLEASE H"/>
    <property type="match status" value="1"/>
</dbReference>
<dbReference type="Pfam" id="PF00078">
    <property type="entry name" value="RVT_1"/>
    <property type="match status" value="1"/>
</dbReference>
<evidence type="ECO:0000313" key="3">
    <source>
        <dbReference type="Proteomes" id="UP000237271"/>
    </source>
</evidence>
<comment type="caution">
    <text evidence="2">The sequence shown here is derived from an EMBL/GenBank/DDBJ whole genome shotgun (WGS) entry which is preliminary data.</text>
</comment>
<name>A0A2P4YMY9_9STRA</name>
<dbReference type="FunFam" id="3.30.70.270:FF:000003">
    <property type="entry name" value="Transposon Ty3-G Gag-Pol polyprotein"/>
    <property type="match status" value="1"/>
</dbReference>
<dbReference type="AlphaFoldDB" id="A0A2P4YMY9"/>
<organism evidence="2 3">
    <name type="scientific">Phytophthora palmivora</name>
    <dbReference type="NCBI Taxonomy" id="4796"/>
    <lineage>
        <taxon>Eukaryota</taxon>
        <taxon>Sar</taxon>
        <taxon>Stramenopiles</taxon>
        <taxon>Oomycota</taxon>
        <taxon>Peronosporomycetes</taxon>
        <taxon>Peronosporales</taxon>
        <taxon>Peronosporaceae</taxon>
        <taxon>Phytophthora</taxon>
    </lineage>
</organism>
<dbReference type="EMBL" id="NCKW01001830">
    <property type="protein sequence ID" value="POM79177.1"/>
    <property type="molecule type" value="Genomic_DNA"/>
</dbReference>
<dbReference type="InterPro" id="IPR051320">
    <property type="entry name" value="Viral_Replic_Matur_Polypro"/>
</dbReference>
<feature type="domain" description="Reverse transcriptase" evidence="1">
    <location>
        <begin position="1"/>
        <end position="78"/>
    </location>
</feature>
<keyword evidence="3" id="KW-1185">Reference proteome</keyword>
<dbReference type="Gene3D" id="3.30.70.270">
    <property type="match status" value="1"/>
</dbReference>
<dbReference type="OrthoDB" id="89049at2759"/>
<dbReference type="SUPFAM" id="SSF56672">
    <property type="entry name" value="DNA/RNA polymerases"/>
    <property type="match status" value="1"/>
</dbReference>
<proteinExistence type="predicted"/>
<evidence type="ECO:0000313" key="2">
    <source>
        <dbReference type="EMBL" id="POM79177.1"/>
    </source>
</evidence>